<evidence type="ECO:0000259" key="5">
    <source>
        <dbReference type="Pfam" id="PF00370"/>
    </source>
</evidence>
<dbReference type="RefSeq" id="WP_179432282.1">
    <property type="nucleotide sequence ID" value="NZ_BAABLC010000001.1"/>
</dbReference>
<dbReference type="GO" id="GO:0042732">
    <property type="term" value="P:D-xylose metabolic process"/>
    <property type="evidence" value="ECO:0007669"/>
    <property type="project" value="UniProtKB-KW"/>
</dbReference>
<evidence type="ECO:0000313" key="7">
    <source>
        <dbReference type="Proteomes" id="UP000552045"/>
    </source>
</evidence>
<protein>
    <submittedName>
        <fullName evidence="6">Sugar (Pentulose or hexulose) kinase</fullName>
    </submittedName>
</protein>
<evidence type="ECO:0000313" key="6">
    <source>
        <dbReference type="EMBL" id="NYD54177.1"/>
    </source>
</evidence>
<dbReference type="InterPro" id="IPR050406">
    <property type="entry name" value="FGGY_Carb_Kinase"/>
</dbReference>
<evidence type="ECO:0000256" key="2">
    <source>
        <dbReference type="ARBA" id="ARBA00022629"/>
    </source>
</evidence>
<evidence type="ECO:0000256" key="3">
    <source>
        <dbReference type="ARBA" id="ARBA00022679"/>
    </source>
</evidence>
<gene>
    <name evidence="6" type="ORF">BKA02_001232</name>
</gene>
<keyword evidence="3" id="KW-0808">Transferase</keyword>
<dbReference type="EMBL" id="JACCBH010000001">
    <property type="protein sequence ID" value="NYD54177.1"/>
    <property type="molecule type" value="Genomic_DNA"/>
</dbReference>
<evidence type="ECO:0000256" key="4">
    <source>
        <dbReference type="ARBA" id="ARBA00022777"/>
    </source>
</evidence>
<dbReference type="Proteomes" id="UP000552045">
    <property type="component" value="Unassembled WGS sequence"/>
</dbReference>
<dbReference type="PANTHER" id="PTHR43095">
    <property type="entry name" value="SUGAR KINASE"/>
    <property type="match status" value="1"/>
</dbReference>
<keyword evidence="7" id="KW-1185">Reference proteome</keyword>
<organism evidence="6 7">
    <name type="scientific">Microbacterium pseudoresistens</name>
    <dbReference type="NCBI Taxonomy" id="640634"/>
    <lineage>
        <taxon>Bacteria</taxon>
        <taxon>Bacillati</taxon>
        <taxon>Actinomycetota</taxon>
        <taxon>Actinomycetes</taxon>
        <taxon>Micrococcales</taxon>
        <taxon>Microbacteriaceae</taxon>
        <taxon>Microbacterium</taxon>
    </lineage>
</organism>
<dbReference type="InterPro" id="IPR018484">
    <property type="entry name" value="FGGY_N"/>
</dbReference>
<dbReference type="SUPFAM" id="SSF53067">
    <property type="entry name" value="Actin-like ATPase domain"/>
    <property type="match status" value="2"/>
</dbReference>
<feature type="domain" description="Carbohydrate kinase FGGY N-terminal" evidence="5">
    <location>
        <begin position="3"/>
        <end position="245"/>
    </location>
</feature>
<evidence type="ECO:0000256" key="1">
    <source>
        <dbReference type="ARBA" id="ARBA00009156"/>
    </source>
</evidence>
<comment type="similarity">
    <text evidence="1">Belongs to the FGGY kinase family.</text>
</comment>
<dbReference type="InterPro" id="IPR043129">
    <property type="entry name" value="ATPase_NBD"/>
</dbReference>
<dbReference type="PANTHER" id="PTHR43095:SF5">
    <property type="entry name" value="XYLULOSE KINASE"/>
    <property type="match status" value="1"/>
</dbReference>
<dbReference type="AlphaFoldDB" id="A0A7Y9EUG0"/>
<sequence>MWFLGIDVGTTHIKVVGITAEGLVLDPLRVRTPASVTNGETYHHGDAVWTHVQELVMEYAATLAAYSGALAAISIGTFGQEESFPVDEHGAPLAGSRAWWETWPRRVLVPQDVAWLDSPQHYSVSGMRFRDNQTPERIAQLRTQDAPVWARTAHWVDFGSFLGFCLSGEWAASTTQVTHSQLFDLATLKPHQPTLDRLGLASSLIVPVAHPGTRLGAIRADRLPGVELADDAAVYVGGHDQVLAAYANAMLTNCTVLDSIGTAEYVMITGTSTLPNEELWALCADVEPGWLEGQNVLGWGLPTGKILQQLADQLLDGDFDRLLAAINPDTGGTNAGADTVEFTVTDLRQINDELFTITGARAEDAPEQIVRSCVSQLSQRIGDTLALLAGRTLPNIDSVTLTGSLFQRAELVQHREQMWGIALHVSELGEAVAIGAAHLARSAHENSSAR</sequence>
<accession>A0A7Y9EUG0</accession>
<dbReference type="GO" id="GO:0016301">
    <property type="term" value="F:kinase activity"/>
    <property type="evidence" value="ECO:0007669"/>
    <property type="project" value="UniProtKB-KW"/>
</dbReference>
<comment type="caution">
    <text evidence="6">The sequence shown here is derived from an EMBL/GenBank/DDBJ whole genome shotgun (WGS) entry which is preliminary data.</text>
</comment>
<dbReference type="Gene3D" id="3.30.420.40">
    <property type="match status" value="2"/>
</dbReference>
<keyword evidence="4 6" id="KW-0418">Kinase</keyword>
<dbReference type="Pfam" id="PF00370">
    <property type="entry name" value="FGGY_N"/>
    <property type="match status" value="1"/>
</dbReference>
<proteinExistence type="inferred from homology"/>
<keyword evidence="2" id="KW-0859">Xylose metabolism</keyword>
<keyword evidence="2" id="KW-0119">Carbohydrate metabolism</keyword>
<name>A0A7Y9EUG0_9MICO</name>
<reference evidence="6 7" key="1">
    <citation type="submission" date="2020-07" db="EMBL/GenBank/DDBJ databases">
        <title>Sequencing the genomes of 1000 actinobacteria strains.</title>
        <authorList>
            <person name="Klenk H.-P."/>
        </authorList>
    </citation>
    <scope>NUCLEOTIDE SEQUENCE [LARGE SCALE GENOMIC DNA]</scope>
    <source>
        <strain evidence="6 7">DSM 22185</strain>
    </source>
</reference>